<comment type="caution">
    <text evidence="2">The sequence shown here is derived from an EMBL/GenBank/DDBJ whole genome shotgun (WGS) entry which is preliminary data.</text>
</comment>
<feature type="compositionally biased region" description="Gly residues" evidence="1">
    <location>
        <begin position="416"/>
        <end position="425"/>
    </location>
</feature>
<gene>
    <name evidence="2" type="ORF">BOX15_Mlig032645g1</name>
</gene>
<feature type="region of interest" description="Disordered" evidence="1">
    <location>
        <begin position="658"/>
        <end position="733"/>
    </location>
</feature>
<reference evidence="2 3" key="1">
    <citation type="submission" date="2017-06" db="EMBL/GenBank/DDBJ databases">
        <title>A platform for efficient transgenesis in Macrostomum lignano, a flatworm model organism for stem cell research.</title>
        <authorList>
            <person name="Berezikov E."/>
        </authorList>
    </citation>
    <scope>NUCLEOTIDE SEQUENCE [LARGE SCALE GENOMIC DNA]</scope>
    <source>
        <strain evidence="2">DV1</strain>
        <tissue evidence="2">Whole organism</tissue>
    </source>
</reference>
<feature type="compositionally biased region" description="Polar residues" evidence="1">
    <location>
        <begin position="1"/>
        <end position="12"/>
    </location>
</feature>
<feature type="region of interest" description="Disordered" evidence="1">
    <location>
        <begin position="416"/>
        <end position="437"/>
    </location>
</feature>
<keyword evidence="3" id="KW-1185">Reference proteome</keyword>
<dbReference type="STRING" id="282301.A0A267DKE4"/>
<evidence type="ECO:0008006" key="4">
    <source>
        <dbReference type="Google" id="ProtNLM"/>
    </source>
</evidence>
<proteinExistence type="predicted"/>
<feature type="non-terminal residue" evidence="2">
    <location>
        <position position="1"/>
    </location>
</feature>
<evidence type="ECO:0000256" key="1">
    <source>
        <dbReference type="SAM" id="MobiDB-lite"/>
    </source>
</evidence>
<evidence type="ECO:0000313" key="2">
    <source>
        <dbReference type="EMBL" id="PAA49778.1"/>
    </source>
</evidence>
<feature type="region of interest" description="Disordered" evidence="1">
    <location>
        <begin position="602"/>
        <end position="636"/>
    </location>
</feature>
<sequence>LMSSSCQANQLPLSAKKRQNGAPTAAHTQEPALPELGPGARICAMATCSTAALQNFLLSAGAGAAICSSSSAPASASCSPCKPPPVCARNNLTAASTTKTNTAATAGSSASSGASADSSESPTPELLLSDEEAESKTQPGAADDACRCRSCRSRRAAQRVRRGLDRPKLQPEAEARLTALADWLAERDPGALYSAAEELGRQLAREAGARLAEALKKLAPTGEYNRDCCRSMTRILREEYERMRKDATRQAAVLKSLDTAHLTQCGLSWQFLCEHWFQSLAYGCAELRQLQNIMMERLKPRPEDRETPSPMKLYLELDANMSEAESRWRLVRPRLQNWRAQHCAVGFSGLAEELAGTLLTDESVVQQLYKLHVQSSSETPAQTYTCTKCNKTLCGCYMCSFTHCVTCGFEEAGGGGDGAGSSSGGGRRRKRHSDVELRGCCSSGEEEAADAAGDSTDAHRRKTDIAAALVSSSLCKSTSATDAAVVSSNSKGGGGGSGCCAFYSEAEEFIKGSSGGRCQHQHLLLDAAQYPQNYQVPQHQHSHHQPAASDADKATGDSTTGNENGRFCDCCYCEVFGHSGGQQPAVPPKFFEKREQLRSKLLRKKQQSKQGQQKHQQQQQQPEPPNDAAGVGGGVGAICQSSSTDIDALVEFIEGAKAGKERAAKREAKKTRQKAARKAAEPAATSPAAGRQRQQQQRQRDVENQTPVRGGKLQDAADPNSGNGRSANGDRQRMLGRQELEGLNRRDDLDDDQLFDDDDVDPVVEQFKSFVMNCQTPKERQKVRLDLDSLSMLMKK</sequence>
<protein>
    <recommendedName>
        <fullName evidence="4">FAM193 C-terminal domain-containing protein</fullName>
    </recommendedName>
</protein>
<dbReference type="PANTHER" id="PTHR15109:SF4">
    <property type="entry name" value="FAM193 C-TERMINAL DOMAIN-CONTAINING PROTEIN"/>
    <property type="match status" value="1"/>
</dbReference>
<feature type="region of interest" description="Disordered" evidence="1">
    <location>
        <begin position="99"/>
        <end position="144"/>
    </location>
</feature>
<dbReference type="InterPro" id="IPR029717">
    <property type="entry name" value="FAM193"/>
</dbReference>
<feature type="compositionally biased region" description="Low complexity" evidence="1">
    <location>
        <begin position="99"/>
        <end position="127"/>
    </location>
</feature>
<name>A0A267DKE4_9PLAT</name>
<feature type="region of interest" description="Disordered" evidence="1">
    <location>
        <begin position="1"/>
        <end position="34"/>
    </location>
</feature>
<feature type="compositionally biased region" description="Basic residues" evidence="1">
    <location>
        <begin position="667"/>
        <end position="677"/>
    </location>
</feature>
<dbReference type="EMBL" id="NIVC01003790">
    <property type="protein sequence ID" value="PAA49778.1"/>
    <property type="molecule type" value="Genomic_DNA"/>
</dbReference>
<feature type="compositionally biased region" description="Low complexity" evidence="1">
    <location>
        <begin position="681"/>
        <end position="697"/>
    </location>
</feature>
<dbReference type="Proteomes" id="UP000215902">
    <property type="component" value="Unassembled WGS sequence"/>
</dbReference>
<dbReference type="AlphaFoldDB" id="A0A267DKE4"/>
<dbReference type="OrthoDB" id="10044608at2759"/>
<organism evidence="2 3">
    <name type="scientific">Macrostomum lignano</name>
    <dbReference type="NCBI Taxonomy" id="282301"/>
    <lineage>
        <taxon>Eukaryota</taxon>
        <taxon>Metazoa</taxon>
        <taxon>Spiralia</taxon>
        <taxon>Lophotrochozoa</taxon>
        <taxon>Platyhelminthes</taxon>
        <taxon>Rhabditophora</taxon>
        <taxon>Macrostomorpha</taxon>
        <taxon>Macrostomida</taxon>
        <taxon>Macrostomidae</taxon>
        <taxon>Macrostomum</taxon>
    </lineage>
</organism>
<feature type="region of interest" description="Disordered" evidence="1">
    <location>
        <begin position="535"/>
        <end position="559"/>
    </location>
</feature>
<dbReference type="PANTHER" id="PTHR15109">
    <property type="entry name" value="AGAP004327-PA"/>
    <property type="match status" value="1"/>
</dbReference>
<feature type="compositionally biased region" description="Low complexity" evidence="1">
    <location>
        <begin position="608"/>
        <end position="621"/>
    </location>
</feature>
<evidence type="ECO:0000313" key="3">
    <source>
        <dbReference type="Proteomes" id="UP000215902"/>
    </source>
</evidence>
<accession>A0A267DKE4</accession>